<feature type="domain" description="Late embryogenesis abundant protein LEA-2 subgroup" evidence="2">
    <location>
        <begin position="80"/>
        <end position="165"/>
    </location>
</feature>
<dbReference type="InterPro" id="IPR055301">
    <property type="entry name" value="Lea14-like_2"/>
</dbReference>
<keyword evidence="1" id="KW-1133">Transmembrane helix</keyword>
<dbReference type="PANTHER" id="PTHR31852">
    <property type="entry name" value="LATE EMBRYOGENESIS ABUNDANT (LEA) HYDROXYPROLINE-RICH GLYCOPROTEIN FAMILY"/>
    <property type="match status" value="1"/>
</dbReference>
<organism evidence="3">
    <name type="scientific">Sesamum radiatum</name>
    <name type="common">Black benniseed</name>
    <dbReference type="NCBI Taxonomy" id="300843"/>
    <lineage>
        <taxon>Eukaryota</taxon>
        <taxon>Viridiplantae</taxon>
        <taxon>Streptophyta</taxon>
        <taxon>Embryophyta</taxon>
        <taxon>Tracheophyta</taxon>
        <taxon>Spermatophyta</taxon>
        <taxon>Magnoliopsida</taxon>
        <taxon>eudicotyledons</taxon>
        <taxon>Gunneridae</taxon>
        <taxon>Pentapetalae</taxon>
        <taxon>asterids</taxon>
        <taxon>lamiids</taxon>
        <taxon>Lamiales</taxon>
        <taxon>Pedaliaceae</taxon>
        <taxon>Sesamum</taxon>
    </lineage>
</organism>
<sequence>MGTGSPDRRPPRRRRKCAAYLWVVAAVVGLGLLFLILALTVFKPKHPVTAVTSITLADFASSLDILKRRVHMNFTLDVQLTVQNPNWVGLKYTNTTAVLRYRGNDAGEVPVPAGEIGARETRTLNLSLALMADRLLADSEFYPNAISGTLHFQTFVRLPGKVRIVFDVHVVAYSTCDLDIHLPTATISNKTCHYKTKL</sequence>
<proteinExistence type="predicted"/>
<evidence type="ECO:0000313" key="3">
    <source>
        <dbReference type="EMBL" id="KAL0399171.1"/>
    </source>
</evidence>
<gene>
    <name evidence="3" type="ORF">Sradi_2260400</name>
</gene>
<keyword evidence="1" id="KW-0472">Membrane</keyword>
<comment type="caution">
    <text evidence="3">The sequence shown here is derived from an EMBL/GenBank/DDBJ whole genome shotgun (WGS) entry which is preliminary data.</text>
</comment>
<reference evidence="3" key="1">
    <citation type="submission" date="2020-06" db="EMBL/GenBank/DDBJ databases">
        <authorList>
            <person name="Li T."/>
            <person name="Hu X."/>
            <person name="Zhang T."/>
            <person name="Song X."/>
            <person name="Zhang H."/>
            <person name="Dai N."/>
            <person name="Sheng W."/>
            <person name="Hou X."/>
            <person name="Wei L."/>
        </authorList>
    </citation>
    <scope>NUCLEOTIDE SEQUENCE</scope>
    <source>
        <strain evidence="3">G02</strain>
        <tissue evidence="3">Leaf</tissue>
    </source>
</reference>
<evidence type="ECO:0000259" key="2">
    <source>
        <dbReference type="Pfam" id="PF03168"/>
    </source>
</evidence>
<dbReference type="AlphaFoldDB" id="A0AAW2T2J0"/>
<feature type="transmembrane region" description="Helical" evidence="1">
    <location>
        <begin position="20"/>
        <end position="42"/>
    </location>
</feature>
<evidence type="ECO:0000256" key="1">
    <source>
        <dbReference type="SAM" id="Phobius"/>
    </source>
</evidence>
<protein>
    <recommendedName>
        <fullName evidence="2">Late embryogenesis abundant protein LEA-2 subgroup domain-containing protein</fullName>
    </recommendedName>
</protein>
<dbReference type="EMBL" id="JACGWJ010000009">
    <property type="protein sequence ID" value="KAL0399171.1"/>
    <property type="molecule type" value="Genomic_DNA"/>
</dbReference>
<dbReference type="Pfam" id="PF03168">
    <property type="entry name" value="LEA_2"/>
    <property type="match status" value="1"/>
</dbReference>
<dbReference type="Gene3D" id="2.60.40.1820">
    <property type="match status" value="1"/>
</dbReference>
<keyword evidence="1" id="KW-0812">Transmembrane</keyword>
<accession>A0AAW2T2J0</accession>
<dbReference type="InterPro" id="IPR004864">
    <property type="entry name" value="LEA_2"/>
</dbReference>
<reference evidence="3" key="2">
    <citation type="journal article" date="2024" name="Plant">
        <title>Genomic evolution and insights into agronomic trait innovations of Sesamum species.</title>
        <authorList>
            <person name="Miao H."/>
            <person name="Wang L."/>
            <person name="Qu L."/>
            <person name="Liu H."/>
            <person name="Sun Y."/>
            <person name="Le M."/>
            <person name="Wang Q."/>
            <person name="Wei S."/>
            <person name="Zheng Y."/>
            <person name="Lin W."/>
            <person name="Duan Y."/>
            <person name="Cao H."/>
            <person name="Xiong S."/>
            <person name="Wang X."/>
            <person name="Wei L."/>
            <person name="Li C."/>
            <person name="Ma Q."/>
            <person name="Ju M."/>
            <person name="Zhao R."/>
            <person name="Li G."/>
            <person name="Mu C."/>
            <person name="Tian Q."/>
            <person name="Mei H."/>
            <person name="Zhang T."/>
            <person name="Gao T."/>
            <person name="Zhang H."/>
        </authorList>
    </citation>
    <scope>NUCLEOTIDE SEQUENCE</scope>
    <source>
        <strain evidence="3">G02</strain>
    </source>
</reference>
<name>A0AAW2T2J0_SESRA</name>
<dbReference type="SUPFAM" id="SSF117070">
    <property type="entry name" value="LEA14-like"/>
    <property type="match status" value="1"/>
</dbReference>